<feature type="chain" id="PRO_5025473518" description="Ig-like domain-containing protein" evidence="1">
    <location>
        <begin position="19"/>
        <end position="182"/>
    </location>
</feature>
<reference evidence="2" key="1">
    <citation type="journal article" date="2020" name="Stud. Mycol.">
        <title>101 Dothideomycetes genomes: a test case for predicting lifestyles and emergence of pathogens.</title>
        <authorList>
            <person name="Haridas S."/>
            <person name="Albert R."/>
            <person name="Binder M."/>
            <person name="Bloem J."/>
            <person name="Labutti K."/>
            <person name="Salamov A."/>
            <person name="Andreopoulos B."/>
            <person name="Baker S."/>
            <person name="Barry K."/>
            <person name="Bills G."/>
            <person name="Bluhm B."/>
            <person name="Cannon C."/>
            <person name="Castanera R."/>
            <person name="Culley D."/>
            <person name="Daum C."/>
            <person name="Ezra D."/>
            <person name="Gonzalez J."/>
            <person name="Henrissat B."/>
            <person name="Kuo A."/>
            <person name="Liang C."/>
            <person name="Lipzen A."/>
            <person name="Lutzoni F."/>
            <person name="Magnuson J."/>
            <person name="Mondo S."/>
            <person name="Nolan M."/>
            <person name="Ohm R."/>
            <person name="Pangilinan J."/>
            <person name="Park H.-J."/>
            <person name="Ramirez L."/>
            <person name="Alfaro M."/>
            <person name="Sun H."/>
            <person name="Tritt A."/>
            <person name="Yoshinaga Y."/>
            <person name="Zwiers L.-H."/>
            <person name="Turgeon B."/>
            <person name="Goodwin S."/>
            <person name="Spatafora J."/>
            <person name="Crous P."/>
            <person name="Grigoriev I."/>
        </authorList>
    </citation>
    <scope>NUCLEOTIDE SEQUENCE</scope>
    <source>
        <strain evidence="2">CBS 107.79</strain>
    </source>
</reference>
<proteinExistence type="predicted"/>
<gene>
    <name evidence="2" type="ORF">BU23DRAFT_549486</name>
</gene>
<dbReference type="AlphaFoldDB" id="A0A6A5VM30"/>
<feature type="signal peptide" evidence="1">
    <location>
        <begin position="1"/>
        <end position="18"/>
    </location>
</feature>
<accession>A0A6A5VM30</accession>
<dbReference type="OrthoDB" id="3790448at2759"/>
<keyword evidence="1" id="KW-0732">Signal</keyword>
<organism evidence="2 3">
    <name type="scientific">Bimuria novae-zelandiae CBS 107.79</name>
    <dbReference type="NCBI Taxonomy" id="1447943"/>
    <lineage>
        <taxon>Eukaryota</taxon>
        <taxon>Fungi</taxon>
        <taxon>Dikarya</taxon>
        <taxon>Ascomycota</taxon>
        <taxon>Pezizomycotina</taxon>
        <taxon>Dothideomycetes</taxon>
        <taxon>Pleosporomycetidae</taxon>
        <taxon>Pleosporales</taxon>
        <taxon>Massarineae</taxon>
        <taxon>Didymosphaeriaceae</taxon>
        <taxon>Bimuria</taxon>
    </lineage>
</organism>
<evidence type="ECO:0000313" key="2">
    <source>
        <dbReference type="EMBL" id="KAF1978763.1"/>
    </source>
</evidence>
<sequence>MLFKIFTLFLAFAIATLAAPGALVEQDLRPCTLSVHVTERCTYDNDKHTPTKVSRANITSLLTPSMSAVPVPAGEVELPWVIKVISKNEKISGNLTVAHEDNHGREPLIPAFKNVFFGWQWVNPETNRHEIVVWDESKTEEGAKYGCKVEQPWSKNNTKCPYVGSPADERDVKLACFFKCRN</sequence>
<evidence type="ECO:0000313" key="3">
    <source>
        <dbReference type="Proteomes" id="UP000800036"/>
    </source>
</evidence>
<keyword evidence="3" id="KW-1185">Reference proteome</keyword>
<dbReference type="Proteomes" id="UP000800036">
    <property type="component" value="Unassembled WGS sequence"/>
</dbReference>
<protein>
    <recommendedName>
        <fullName evidence="4">Ig-like domain-containing protein</fullName>
    </recommendedName>
</protein>
<evidence type="ECO:0000256" key="1">
    <source>
        <dbReference type="SAM" id="SignalP"/>
    </source>
</evidence>
<dbReference type="EMBL" id="ML976659">
    <property type="protein sequence ID" value="KAF1978763.1"/>
    <property type="molecule type" value="Genomic_DNA"/>
</dbReference>
<evidence type="ECO:0008006" key="4">
    <source>
        <dbReference type="Google" id="ProtNLM"/>
    </source>
</evidence>
<name>A0A6A5VM30_9PLEO</name>